<dbReference type="EMBL" id="CAJZBQ010000010">
    <property type="protein sequence ID" value="CAG9313304.1"/>
    <property type="molecule type" value="Genomic_DNA"/>
</dbReference>
<name>A0AAU9IQ34_9CILI</name>
<organism evidence="1 2">
    <name type="scientific">Blepharisma stoltei</name>
    <dbReference type="NCBI Taxonomy" id="1481888"/>
    <lineage>
        <taxon>Eukaryota</taxon>
        <taxon>Sar</taxon>
        <taxon>Alveolata</taxon>
        <taxon>Ciliophora</taxon>
        <taxon>Postciliodesmatophora</taxon>
        <taxon>Heterotrichea</taxon>
        <taxon>Heterotrichida</taxon>
        <taxon>Blepharismidae</taxon>
        <taxon>Blepharisma</taxon>
    </lineage>
</organism>
<proteinExistence type="predicted"/>
<reference evidence="1" key="1">
    <citation type="submission" date="2021-09" db="EMBL/GenBank/DDBJ databases">
        <authorList>
            <consortium name="AG Swart"/>
            <person name="Singh M."/>
            <person name="Singh A."/>
            <person name="Seah K."/>
            <person name="Emmerich C."/>
        </authorList>
    </citation>
    <scope>NUCLEOTIDE SEQUENCE</scope>
    <source>
        <strain evidence="1">ATCC30299</strain>
    </source>
</reference>
<evidence type="ECO:0000313" key="1">
    <source>
        <dbReference type="EMBL" id="CAG9313304.1"/>
    </source>
</evidence>
<accession>A0AAU9IQ34</accession>
<evidence type="ECO:0000313" key="2">
    <source>
        <dbReference type="Proteomes" id="UP001162131"/>
    </source>
</evidence>
<protein>
    <submittedName>
        <fullName evidence="1">Uncharacterized protein</fullName>
    </submittedName>
</protein>
<gene>
    <name evidence="1" type="ORF">BSTOLATCC_MIC8577</name>
</gene>
<dbReference type="AlphaFoldDB" id="A0AAU9IQ34"/>
<dbReference type="Proteomes" id="UP001162131">
    <property type="component" value="Unassembled WGS sequence"/>
</dbReference>
<keyword evidence="2" id="KW-1185">Reference proteome</keyword>
<sequence>MKNCSFSNSNAHHTCRISSANLYYQRNIKKEIKNTTGLQTLKKLSKKNERKVFANKEKSLADSWARKMGYYFNKESLKIKTYEYMKITKKLLEIYKKYSRKFKKFEKFEKFEAVSRISDEFLIFLPLIDNRFSNSPNNYKNGPLPYRKHQTEILNFLIKNYFQTRGWNECKKRTGWFEREKKAENVNLTHNSRLKFRKPEEAIYQFLIHY</sequence>
<comment type="caution">
    <text evidence="1">The sequence shown here is derived from an EMBL/GenBank/DDBJ whole genome shotgun (WGS) entry which is preliminary data.</text>
</comment>